<protein>
    <submittedName>
        <fullName evidence="3">HNH endonuclease family protein</fullName>
    </submittedName>
</protein>
<reference evidence="4" key="1">
    <citation type="journal article" date="2019" name="Int. J. Syst. Evol. Microbiol.">
        <title>The Global Catalogue of Microorganisms (GCM) 10K type strain sequencing project: providing services to taxonomists for standard genome sequencing and annotation.</title>
        <authorList>
            <consortium name="The Broad Institute Genomics Platform"/>
            <consortium name="The Broad Institute Genome Sequencing Center for Infectious Disease"/>
            <person name="Wu L."/>
            <person name="Ma J."/>
        </authorList>
    </citation>
    <scope>NUCLEOTIDE SEQUENCE [LARGE SCALE GENOMIC DNA]</scope>
    <source>
        <strain evidence="4">CGMCC 1.12471</strain>
    </source>
</reference>
<keyword evidence="4" id="KW-1185">Reference proteome</keyword>
<keyword evidence="3" id="KW-0378">Hydrolase</keyword>
<feature type="signal peptide" evidence="1">
    <location>
        <begin position="1"/>
        <end position="23"/>
    </location>
</feature>
<dbReference type="EMBL" id="JBHUEA010000017">
    <property type="protein sequence ID" value="MFD1722135.1"/>
    <property type="molecule type" value="Genomic_DNA"/>
</dbReference>
<dbReference type="Pfam" id="PF07510">
    <property type="entry name" value="GmrSD_C"/>
    <property type="match status" value="1"/>
</dbReference>
<accession>A0ABW4LFQ9</accession>
<evidence type="ECO:0000259" key="2">
    <source>
        <dbReference type="Pfam" id="PF07510"/>
    </source>
</evidence>
<dbReference type="PROSITE" id="PS51257">
    <property type="entry name" value="PROKAR_LIPOPROTEIN"/>
    <property type="match status" value="1"/>
</dbReference>
<proteinExistence type="predicted"/>
<feature type="domain" description="GmrSD restriction endonucleases C-terminal" evidence="2">
    <location>
        <begin position="112"/>
        <end position="198"/>
    </location>
</feature>
<dbReference type="Proteomes" id="UP001597347">
    <property type="component" value="Unassembled WGS sequence"/>
</dbReference>
<keyword evidence="3" id="KW-0255">Endonuclease</keyword>
<evidence type="ECO:0000313" key="3">
    <source>
        <dbReference type="EMBL" id="MFD1722135.1"/>
    </source>
</evidence>
<sequence length="230" mass="24691">MRRILLSAAALVLLAGCSAAPGAAERSASAPSSPTGTSSVRALLDGLVVRPERSGAGYDRDRFGYGGDLDPDGDGCWTRREVLIRDSVVPPTIGASCRVTGEWRSAFDGRTTTDPDAFTIDHLVPLLEAWRSGAERWDPRRLVAYGNDLGYRPSLQAVTAALNEQKGNADPARWLPPRDHCGYVADWVGVKARWRLAVDPAELAAIERVLDGCGDLRIPSPGEPDLDSLT</sequence>
<evidence type="ECO:0000313" key="4">
    <source>
        <dbReference type="Proteomes" id="UP001597347"/>
    </source>
</evidence>
<dbReference type="GO" id="GO:0004519">
    <property type="term" value="F:endonuclease activity"/>
    <property type="evidence" value="ECO:0007669"/>
    <property type="project" value="UniProtKB-KW"/>
</dbReference>
<dbReference type="InterPro" id="IPR011089">
    <property type="entry name" value="GmrSD_C"/>
</dbReference>
<dbReference type="RefSeq" id="WP_377934971.1">
    <property type="nucleotide sequence ID" value="NZ_JBHUEA010000017.1"/>
</dbReference>
<dbReference type="PANTHER" id="PTHR24094:SF15">
    <property type="entry name" value="AMP-DEPENDENT SYNTHETASE_LIGASE DOMAIN-CONTAINING PROTEIN-RELATED"/>
    <property type="match status" value="1"/>
</dbReference>
<evidence type="ECO:0000256" key="1">
    <source>
        <dbReference type="SAM" id="SignalP"/>
    </source>
</evidence>
<organism evidence="3 4">
    <name type="scientific">Amnibacterium endophyticum</name>
    <dbReference type="NCBI Taxonomy" id="2109337"/>
    <lineage>
        <taxon>Bacteria</taxon>
        <taxon>Bacillati</taxon>
        <taxon>Actinomycetota</taxon>
        <taxon>Actinomycetes</taxon>
        <taxon>Micrococcales</taxon>
        <taxon>Microbacteriaceae</taxon>
        <taxon>Amnibacterium</taxon>
    </lineage>
</organism>
<keyword evidence="1" id="KW-0732">Signal</keyword>
<feature type="chain" id="PRO_5045222100" evidence="1">
    <location>
        <begin position="24"/>
        <end position="230"/>
    </location>
</feature>
<gene>
    <name evidence="3" type="ORF">ACFSBI_11290</name>
</gene>
<keyword evidence="3" id="KW-0540">Nuclease</keyword>
<dbReference type="PANTHER" id="PTHR24094">
    <property type="entry name" value="SECRETED PROTEIN"/>
    <property type="match status" value="1"/>
</dbReference>
<name>A0ABW4LFQ9_9MICO</name>
<comment type="caution">
    <text evidence="3">The sequence shown here is derived from an EMBL/GenBank/DDBJ whole genome shotgun (WGS) entry which is preliminary data.</text>
</comment>